<keyword evidence="2" id="KW-1185">Reference proteome</keyword>
<protein>
    <submittedName>
        <fullName evidence="1">Uncharacterized protein</fullName>
    </submittedName>
</protein>
<sequence length="753" mass="82339">MDRMSGLPMIKCSSCGIDIDILQLADHVCATASLPVVGEYMRCDDGITQAHVSHADPPSTSSAAPAPVQSQTASYEATSPILERASTFGGPSFSTRYENQTSTSRMPAPRRIDSQAANKPFRSVEPSPMSSNYSDPRSRSPLPSAPPKSPFSLNRSATSPTPPFISPPSPDLPSNMDSAFPRFLNSRPTTPRSARPQDRERLDATYNQRYPEPSPLFAPLSPRMNGGENVSKRMNSIAPGPFDSRRPSTASAPRSPSQEPSFGHRRTGTQGSTRSFGSGSNSRTSLASSTSRASAYSNRSVGMSNRSKPGSTAAMPPPPLPAPAEETEGIDAFLGRLQNEAKRPVQLTSDDRSRTYPPRMESQERRGPPPRPRRPSEKDLPPANIAEYKTSDFAPRSNSMFPSRNPSRTESEAGTRRDPGPMRSLQPPSIDATNYSVETSSSALHTPSDSGLSDDSYASYTTRSVASSRSSPPSSEAGHSRNVSKISRSDYLAEEGFPRTASPDSFAESKPPPSQTQGRRPPASYTRPNLSEPIPRILSPGFPSPSAPESPMDPAIQFGGFFESRPKMQLAPKDPALNLAQDPPRRRPELRPQREEARRPAPAGKGSCRGCSEPIVGKSVKDSSGRLTGRYHRSCFVCRTCGDGFPTAEFYVYENAPYCEHHYHKLNGSLCNTCNRGIEGQYLETDTRERFHPRCFTCSTCRIPLSADYYEVGGRKFCERHGQQAAAPRQNYLGPGDYRSRNVQKRRTRLMMM</sequence>
<name>A0ACC2ICA5_9PLEO</name>
<evidence type="ECO:0000313" key="1">
    <source>
        <dbReference type="EMBL" id="KAJ8112769.1"/>
    </source>
</evidence>
<dbReference type="Proteomes" id="UP001153331">
    <property type="component" value="Unassembled WGS sequence"/>
</dbReference>
<comment type="caution">
    <text evidence="1">The sequence shown here is derived from an EMBL/GenBank/DDBJ whole genome shotgun (WGS) entry which is preliminary data.</text>
</comment>
<gene>
    <name evidence="1" type="ORF">OPT61_g4937</name>
</gene>
<evidence type="ECO:0000313" key="2">
    <source>
        <dbReference type="Proteomes" id="UP001153331"/>
    </source>
</evidence>
<dbReference type="EMBL" id="JAPHNI010000299">
    <property type="protein sequence ID" value="KAJ8112769.1"/>
    <property type="molecule type" value="Genomic_DNA"/>
</dbReference>
<organism evidence="1 2">
    <name type="scientific">Boeremia exigua</name>
    <dbReference type="NCBI Taxonomy" id="749465"/>
    <lineage>
        <taxon>Eukaryota</taxon>
        <taxon>Fungi</taxon>
        <taxon>Dikarya</taxon>
        <taxon>Ascomycota</taxon>
        <taxon>Pezizomycotina</taxon>
        <taxon>Dothideomycetes</taxon>
        <taxon>Pleosporomycetidae</taxon>
        <taxon>Pleosporales</taxon>
        <taxon>Pleosporineae</taxon>
        <taxon>Didymellaceae</taxon>
        <taxon>Boeremia</taxon>
    </lineage>
</organism>
<reference evidence="1" key="1">
    <citation type="submission" date="2022-11" db="EMBL/GenBank/DDBJ databases">
        <title>Genome Sequence of Boeremia exigua.</title>
        <authorList>
            <person name="Buettner E."/>
        </authorList>
    </citation>
    <scope>NUCLEOTIDE SEQUENCE</scope>
    <source>
        <strain evidence="1">CU02</strain>
    </source>
</reference>
<proteinExistence type="predicted"/>
<accession>A0ACC2ICA5</accession>